<proteinExistence type="predicted"/>
<organism evidence="1 2">
    <name type="scientific">Thalassobacillus cyri</name>
    <dbReference type="NCBI Taxonomy" id="571932"/>
    <lineage>
        <taxon>Bacteria</taxon>
        <taxon>Bacillati</taxon>
        <taxon>Bacillota</taxon>
        <taxon>Bacilli</taxon>
        <taxon>Bacillales</taxon>
        <taxon>Bacillaceae</taxon>
        <taxon>Thalassobacillus</taxon>
    </lineage>
</organism>
<accession>A0A1H4D6X5</accession>
<name>A0A1H4D6X5_9BACI</name>
<keyword evidence="2" id="KW-1185">Reference proteome</keyword>
<dbReference type="Proteomes" id="UP000198584">
    <property type="component" value="Unassembled WGS sequence"/>
</dbReference>
<evidence type="ECO:0000313" key="2">
    <source>
        <dbReference type="Proteomes" id="UP000198584"/>
    </source>
</evidence>
<gene>
    <name evidence="1" type="ORF">SAMN05421743_10718</name>
</gene>
<dbReference type="AlphaFoldDB" id="A0A1H4D6X5"/>
<dbReference type="RefSeq" id="WP_093044810.1">
    <property type="nucleotide sequence ID" value="NZ_FNQR01000007.1"/>
</dbReference>
<evidence type="ECO:0000313" key="1">
    <source>
        <dbReference type="EMBL" id="SEA68377.1"/>
    </source>
</evidence>
<dbReference type="GO" id="GO:0030420">
    <property type="term" value="P:establishment of competence for transformation"/>
    <property type="evidence" value="ECO:0007669"/>
    <property type="project" value="InterPro"/>
</dbReference>
<protein>
    <submittedName>
        <fullName evidence="1">Competence transcription factor ComK</fullName>
    </submittedName>
</protein>
<dbReference type="OrthoDB" id="2417337at2"/>
<sequence>MECVEVASDYLINRNTMMLKPNVGENKVSTFIREESHVICTKKNVQKILDNSCLLYGASFNGRRDFARAFLHTDKKLPVEVSAPSRIVMFPLRSTSSGEKIWIAYHHAKDQRISSPGTMEILFTDNTSYQIDISQSSFSRQYNLAARLVNRKHYT</sequence>
<dbReference type="InterPro" id="IPR010461">
    <property type="entry name" value="ComK"/>
</dbReference>
<dbReference type="EMBL" id="FNQR01000007">
    <property type="protein sequence ID" value="SEA68377.1"/>
    <property type="molecule type" value="Genomic_DNA"/>
</dbReference>
<dbReference type="Pfam" id="PF06338">
    <property type="entry name" value="ComK"/>
    <property type="match status" value="1"/>
</dbReference>
<reference evidence="1 2" key="1">
    <citation type="submission" date="2016-10" db="EMBL/GenBank/DDBJ databases">
        <authorList>
            <person name="de Groot N.N."/>
        </authorList>
    </citation>
    <scope>NUCLEOTIDE SEQUENCE [LARGE SCALE GENOMIC DNA]</scope>
    <source>
        <strain evidence="1 2">CCM7597</strain>
    </source>
</reference>
<dbReference type="STRING" id="571932.SAMN05421743_10718"/>